<feature type="transmembrane region" description="Helical" evidence="1">
    <location>
        <begin position="82"/>
        <end position="103"/>
    </location>
</feature>
<evidence type="ECO:0000313" key="3">
    <source>
        <dbReference type="Proteomes" id="UP000198806"/>
    </source>
</evidence>
<accession>A0A1I5HDN2</accession>
<dbReference type="PANTHER" id="PTHR41309">
    <property type="entry name" value="MEMBRANE PROTEIN-RELATED"/>
    <property type="match status" value="1"/>
</dbReference>
<organism evidence="2 3">
    <name type="scientific">Anaerocolumna aminovalerica</name>
    <dbReference type="NCBI Taxonomy" id="1527"/>
    <lineage>
        <taxon>Bacteria</taxon>
        <taxon>Bacillati</taxon>
        <taxon>Bacillota</taxon>
        <taxon>Clostridia</taxon>
        <taxon>Lachnospirales</taxon>
        <taxon>Lachnospiraceae</taxon>
        <taxon>Anaerocolumna</taxon>
    </lineage>
</organism>
<dbReference type="AlphaFoldDB" id="A0A1I5HDN2"/>
<name>A0A1I5HDN2_9FIRM</name>
<dbReference type="STRING" id="1527.SAMN04489757_12827"/>
<proteinExistence type="predicted"/>
<feature type="transmembrane region" description="Helical" evidence="1">
    <location>
        <begin position="39"/>
        <end position="57"/>
    </location>
</feature>
<feature type="transmembrane region" description="Helical" evidence="1">
    <location>
        <begin position="15"/>
        <end position="33"/>
    </location>
</feature>
<evidence type="ECO:0000313" key="2">
    <source>
        <dbReference type="EMBL" id="SFO45951.1"/>
    </source>
</evidence>
<dbReference type="PANTHER" id="PTHR41309:SF2">
    <property type="entry name" value="MEMBRANE PROTEIN"/>
    <property type="match status" value="1"/>
</dbReference>
<protein>
    <submittedName>
        <fullName evidence="2">ABC-2 family transporter protein</fullName>
    </submittedName>
</protein>
<evidence type="ECO:0000256" key="1">
    <source>
        <dbReference type="SAM" id="Phobius"/>
    </source>
</evidence>
<dbReference type="InterPro" id="IPR025699">
    <property type="entry name" value="ABC2_memb-like"/>
</dbReference>
<dbReference type="Pfam" id="PF13346">
    <property type="entry name" value="ABC2_membrane_5"/>
    <property type="match status" value="1"/>
</dbReference>
<feature type="transmembrane region" description="Helical" evidence="1">
    <location>
        <begin position="182"/>
        <end position="201"/>
    </location>
</feature>
<feature type="transmembrane region" description="Helical" evidence="1">
    <location>
        <begin position="147"/>
        <end position="167"/>
    </location>
</feature>
<dbReference type="RefSeq" id="WP_091687586.1">
    <property type="nucleotide sequence ID" value="NZ_BAABFM010000011.1"/>
</dbReference>
<feature type="transmembrane region" description="Helical" evidence="1">
    <location>
        <begin position="115"/>
        <end position="138"/>
    </location>
</feature>
<dbReference type="EMBL" id="FOWD01000028">
    <property type="protein sequence ID" value="SFO45951.1"/>
    <property type="molecule type" value="Genomic_DNA"/>
</dbReference>
<gene>
    <name evidence="2" type="ORF">SAMN04489757_12827</name>
</gene>
<dbReference type="Proteomes" id="UP000198806">
    <property type="component" value="Unassembled WGS sequence"/>
</dbReference>
<keyword evidence="3" id="KW-1185">Reference proteome</keyword>
<keyword evidence="1" id="KW-0812">Transmembrane</keyword>
<dbReference type="OrthoDB" id="1655186at2"/>
<keyword evidence="1" id="KW-0472">Membrane</keyword>
<reference evidence="2 3" key="1">
    <citation type="submission" date="2016-10" db="EMBL/GenBank/DDBJ databases">
        <authorList>
            <person name="de Groot N.N."/>
        </authorList>
    </citation>
    <scope>NUCLEOTIDE SEQUENCE [LARGE SCALE GENOMIC DNA]</scope>
    <source>
        <strain evidence="2 3">DSM 1283</strain>
    </source>
</reference>
<keyword evidence="1" id="KW-1133">Transmembrane helix</keyword>
<sequence>MSGLVLKDILNLKRYMKQMGIILIVYLFMSINFKNPNLIVFMMVFVTTMLIVTSMAYDESTKWDKYALTMPITKKDLVKSKYVLLILLALSGGVISLISAFILSRFIGVVDYKEMLQTGGGVVLASLLLFSLLLPIIFKMGTEKARIIMIILFTVPTILITGFSKIIKDLKMPQLTGEQIKYLGYASPFIVLLIVFLSYNLSVSIVNKKEF</sequence>